<comment type="caution">
    <text evidence="2">The sequence shown here is derived from an EMBL/GenBank/DDBJ whole genome shotgun (WGS) entry which is preliminary data.</text>
</comment>
<dbReference type="Pfam" id="PF21012">
    <property type="entry name" value="DUF6850"/>
    <property type="match status" value="1"/>
</dbReference>
<evidence type="ECO:0000313" key="3">
    <source>
        <dbReference type="Proteomes" id="UP001501772"/>
    </source>
</evidence>
<evidence type="ECO:0000259" key="1">
    <source>
        <dbReference type="Pfam" id="PF21012"/>
    </source>
</evidence>
<dbReference type="EMBL" id="BAABBY010000010">
    <property type="protein sequence ID" value="GAA4210779.1"/>
    <property type="molecule type" value="Genomic_DNA"/>
</dbReference>
<proteinExistence type="predicted"/>
<feature type="domain" description="DUF6850" evidence="1">
    <location>
        <begin position="43"/>
        <end position="505"/>
    </location>
</feature>
<dbReference type="InterPro" id="IPR049236">
    <property type="entry name" value="DUF6850"/>
</dbReference>
<protein>
    <recommendedName>
        <fullName evidence="1">DUF6850 domain-containing protein</fullName>
    </recommendedName>
</protein>
<name>A0ABP8BMW4_9SPHI</name>
<sequence length="505" mass="57641">MGQEKIIAKNTKQTLLSTSFYTDSVNQEIYNFAKGSSYYLINLMPDHVSKASLRYTFEQGNFIPSQGSTSINAGNASTEGTAKLGTVKLFGAFSYQKTFEDSTRFAHQTRSNVSTPYYFGSPAYVHYERSVYTFNAMAGKNFLGDKLNLGLGTDYKVGDHYSTNDPRGSVGEYQFNLLFSLGYKVNKAFGFGAAYRTGYGQERVTIGYKNPRYYESSFYPMYYNHLINGYGEGRPALSAANRRYTDNQKRNGADLYMDLNSENLGRFHLKTTYTKETQRYFYSTSSGFDDFAQYNLANTDVNFLWYMTSGILSFGTAINYSNNAGKDFNLQYQANNYRYNDETSSIKIFLSKKGTKNTYNHFVRASMYNEERVDGTKANDIYFSNLYLNIGSGFTRFQDKQRFLSVNLSAEYKIALNDQFQVTQANEGYFTRYVIYHDYLYNTASSIGGKITAEYGFPFLKTMQAGFKVEARYNDKLDQKTLDRNVVSSPGNDRFSSNISLNLYF</sequence>
<accession>A0ABP8BMW4</accession>
<evidence type="ECO:0000313" key="2">
    <source>
        <dbReference type="EMBL" id="GAA4210779.1"/>
    </source>
</evidence>
<keyword evidence="3" id="KW-1185">Reference proteome</keyword>
<dbReference type="Proteomes" id="UP001501772">
    <property type="component" value="Unassembled WGS sequence"/>
</dbReference>
<gene>
    <name evidence="2" type="ORF">GCM10022289_38700</name>
</gene>
<reference evidence="3" key="1">
    <citation type="journal article" date="2019" name="Int. J. Syst. Evol. Microbiol.">
        <title>The Global Catalogue of Microorganisms (GCM) 10K type strain sequencing project: providing services to taxonomists for standard genome sequencing and annotation.</title>
        <authorList>
            <consortium name="The Broad Institute Genomics Platform"/>
            <consortium name="The Broad Institute Genome Sequencing Center for Infectious Disease"/>
            <person name="Wu L."/>
            <person name="Ma J."/>
        </authorList>
    </citation>
    <scope>NUCLEOTIDE SEQUENCE [LARGE SCALE GENOMIC DNA]</scope>
    <source>
        <strain evidence="3">JCM 17626</strain>
    </source>
</reference>
<organism evidence="2 3">
    <name type="scientific">Pedobacter jeongneungensis</name>
    <dbReference type="NCBI Taxonomy" id="947309"/>
    <lineage>
        <taxon>Bacteria</taxon>
        <taxon>Pseudomonadati</taxon>
        <taxon>Bacteroidota</taxon>
        <taxon>Sphingobacteriia</taxon>
        <taxon>Sphingobacteriales</taxon>
        <taxon>Sphingobacteriaceae</taxon>
        <taxon>Pedobacter</taxon>
    </lineage>
</organism>